<accession>A0A7S0CIH4</accession>
<evidence type="ECO:0000256" key="6">
    <source>
        <dbReference type="ARBA" id="ARBA00022927"/>
    </source>
</evidence>
<dbReference type="Gene3D" id="3.30.1460.50">
    <property type="match status" value="1"/>
</dbReference>
<dbReference type="GO" id="GO:0000045">
    <property type="term" value="P:autophagosome assembly"/>
    <property type="evidence" value="ECO:0007669"/>
    <property type="project" value="TreeGrafter"/>
</dbReference>
<dbReference type="PANTHER" id="PTHR12866">
    <property type="entry name" value="UBIQUITIN-LIKE-CONJUGATING ENZYME ATG3"/>
    <property type="match status" value="1"/>
</dbReference>
<evidence type="ECO:0000256" key="5">
    <source>
        <dbReference type="ARBA" id="ARBA00022786"/>
    </source>
</evidence>
<evidence type="ECO:0000313" key="8">
    <source>
        <dbReference type="EMBL" id="CAD8423601.1"/>
    </source>
</evidence>
<dbReference type="PANTHER" id="PTHR12866:SF2">
    <property type="entry name" value="UBIQUITIN-LIKE-CONJUGATING ENZYME ATG3"/>
    <property type="match status" value="1"/>
</dbReference>
<keyword evidence="7" id="KW-0072">Autophagy</keyword>
<dbReference type="GO" id="GO:0044804">
    <property type="term" value="P:nucleophagy"/>
    <property type="evidence" value="ECO:0007669"/>
    <property type="project" value="TreeGrafter"/>
</dbReference>
<evidence type="ECO:0008006" key="9">
    <source>
        <dbReference type="Google" id="ProtNLM"/>
    </source>
</evidence>
<evidence type="ECO:0000256" key="1">
    <source>
        <dbReference type="ARBA" id="ARBA00004496"/>
    </source>
</evidence>
<proteinExistence type="inferred from homology"/>
<organism evidence="8">
    <name type="scientific">Proboscia inermis</name>
    <dbReference type="NCBI Taxonomy" id="420281"/>
    <lineage>
        <taxon>Eukaryota</taxon>
        <taxon>Sar</taxon>
        <taxon>Stramenopiles</taxon>
        <taxon>Ochrophyta</taxon>
        <taxon>Bacillariophyta</taxon>
        <taxon>Coscinodiscophyceae</taxon>
        <taxon>Rhizosoleniophycidae</taxon>
        <taxon>Rhizosoleniales</taxon>
        <taxon>Rhizosoleniaceae</taxon>
        <taxon>Proboscia</taxon>
    </lineage>
</organism>
<dbReference type="EMBL" id="HBEL01042370">
    <property type="protein sequence ID" value="CAD8423601.1"/>
    <property type="molecule type" value="Transcribed_RNA"/>
</dbReference>
<keyword evidence="5" id="KW-0833">Ubl conjugation pathway</keyword>
<dbReference type="GO" id="GO:0000407">
    <property type="term" value="C:phagophore assembly site"/>
    <property type="evidence" value="ECO:0007669"/>
    <property type="project" value="TreeGrafter"/>
</dbReference>
<name>A0A7S0CIH4_9STRA</name>
<keyword evidence="4" id="KW-0963">Cytoplasm</keyword>
<gene>
    <name evidence="8" type="ORF">PINE0816_LOCUS19759</name>
</gene>
<protein>
    <recommendedName>
        <fullName evidence="9">Autophagy-related protein 3</fullName>
    </recommendedName>
</protein>
<dbReference type="AlphaFoldDB" id="A0A7S0CIH4"/>
<dbReference type="InterPro" id="IPR007135">
    <property type="entry name" value="Atg3/Atg10"/>
</dbReference>
<keyword evidence="6" id="KW-0653">Protein transport</keyword>
<keyword evidence="3" id="KW-0813">Transport</keyword>
<evidence type="ECO:0000256" key="3">
    <source>
        <dbReference type="ARBA" id="ARBA00022448"/>
    </source>
</evidence>
<comment type="subcellular location">
    <subcellularLocation>
        <location evidence="1">Cytoplasm</location>
    </subcellularLocation>
</comment>
<reference evidence="8" key="1">
    <citation type="submission" date="2021-01" db="EMBL/GenBank/DDBJ databases">
        <authorList>
            <person name="Corre E."/>
            <person name="Pelletier E."/>
            <person name="Niang G."/>
            <person name="Scheremetjew M."/>
            <person name="Finn R."/>
            <person name="Kale V."/>
            <person name="Holt S."/>
            <person name="Cochrane G."/>
            <person name="Meng A."/>
            <person name="Brown T."/>
            <person name="Cohen L."/>
        </authorList>
    </citation>
    <scope>NUCLEOTIDE SEQUENCE</scope>
    <source>
        <strain evidence="8">CCAP1064/1</strain>
    </source>
</reference>
<dbReference type="GO" id="GO:0005829">
    <property type="term" value="C:cytosol"/>
    <property type="evidence" value="ECO:0007669"/>
    <property type="project" value="TreeGrafter"/>
</dbReference>
<evidence type="ECO:0000256" key="7">
    <source>
        <dbReference type="ARBA" id="ARBA00023006"/>
    </source>
</evidence>
<dbReference type="GO" id="GO:0000422">
    <property type="term" value="P:autophagy of mitochondrion"/>
    <property type="evidence" value="ECO:0007669"/>
    <property type="project" value="TreeGrafter"/>
</dbReference>
<dbReference type="Pfam" id="PF03987">
    <property type="entry name" value="Autophagy_act_C"/>
    <property type="match status" value="1"/>
</dbReference>
<evidence type="ECO:0000256" key="4">
    <source>
        <dbReference type="ARBA" id="ARBA00022490"/>
    </source>
</evidence>
<dbReference type="GO" id="GO:0019776">
    <property type="term" value="F:Atg8-family ligase activity"/>
    <property type="evidence" value="ECO:0007669"/>
    <property type="project" value="TreeGrafter"/>
</dbReference>
<sequence length="359" mass="40375">MTSLFSKAKEFREWAAPTLKSSAFLTRGVLTPEEFVKAGDELVFKCPTWSWEGGDPTRARPYLPRDKQYLLTRNVPCANRAKSLEDSMLGETEVDMSIDLLYTDTDEARAGKGADGGEGWLISHMEPMSKSVGNIQQNNATSSKIDEFDMIDVDKGEGGYDMIVSTSAASSLSPRSDAFEDANRLACQKTEEEDDSEYADMDDFEDDNILQDDVAVMAPTNSESDDLEDDDNIIKTRTYDLSITYDKYYQTPRVWMMGYAEDGISILLDDEMFMDVISDYVKRTVTIENHPHVCGKHMSIHPCQHGAVMKNIVRNLMKDSNLAPEVEGYLFIFLKFVSSIIPTINYDFTMDVTASTRRG</sequence>
<evidence type="ECO:0000256" key="2">
    <source>
        <dbReference type="ARBA" id="ARBA00007683"/>
    </source>
</evidence>
<dbReference type="GO" id="GO:0061723">
    <property type="term" value="P:glycophagy"/>
    <property type="evidence" value="ECO:0007669"/>
    <property type="project" value="TreeGrafter"/>
</dbReference>
<dbReference type="GO" id="GO:0015031">
    <property type="term" value="P:protein transport"/>
    <property type="evidence" value="ECO:0007669"/>
    <property type="project" value="UniProtKB-KW"/>
</dbReference>
<comment type="similarity">
    <text evidence="2">Belongs to the ATG3 family.</text>
</comment>